<dbReference type="EMBL" id="CAJC01000043">
    <property type="protein sequence ID" value="CCI51995.1"/>
    <property type="molecule type" value="Genomic_DNA"/>
</dbReference>
<gene>
    <name evidence="2" type="ORF">BN13_1370013</name>
</gene>
<dbReference type="InterPro" id="IPR029063">
    <property type="entry name" value="SAM-dependent_MTases_sf"/>
</dbReference>
<dbReference type="Gene3D" id="3.40.50.150">
    <property type="entry name" value="Vaccinia Virus protein VP39"/>
    <property type="match status" value="1"/>
</dbReference>
<dbReference type="GO" id="GO:0008757">
    <property type="term" value="F:S-adenosylmethionine-dependent methyltransferase activity"/>
    <property type="evidence" value="ECO:0007669"/>
    <property type="project" value="InterPro"/>
</dbReference>
<organism evidence="2 3">
    <name type="scientific">Nostocoides jenkinsii Ben 74</name>
    <dbReference type="NCBI Taxonomy" id="1193518"/>
    <lineage>
        <taxon>Bacteria</taxon>
        <taxon>Bacillati</taxon>
        <taxon>Actinomycetota</taxon>
        <taxon>Actinomycetes</taxon>
        <taxon>Micrococcales</taxon>
        <taxon>Intrasporangiaceae</taxon>
        <taxon>Nostocoides</taxon>
    </lineage>
</organism>
<evidence type="ECO:0000313" key="2">
    <source>
        <dbReference type="EMBL" id="CCI51995.1"/>
    </source>
</evidence>
<dbReference type="Proteomes" id="UP000035720">
    <property type="component" value="Unassembled WGS sequence"/>
</dbReference>
<dbReference type="Pfam" id="PF08241">
    <property type="entry name" value="Methyltransf_11"/>
    <property type="match status" value="1"/>
</dbReference>
<feature type="domain" description="Methyltransferase type 11" evidence="1">
    <location>
        <begin position="53"/>
        <end position="145"/>
    </location>
</feature>
<dbReference type="SUPFAM" id="SSF53335">
    <property type="entry name" value="S-adenosyl-L-methionine-dependent methyltransferases"/>
    <property type="match status" value="1"/>
</dbReference>
<dbReference type="PANTHER" id="PTHR43861">
    <property type="entry name" value="TRANS-ACONITATE 2-METHYLTRANSFERASE-RELATED"/>
    <property type="match status" value="1"/>
</dbReference>
<keyword evidence="3" id="KW-1185">Reference proteome</keyword>
<keyword evidence="2" id="KW-0830">Ubiquinone</keyword>
<dbReference type="CDD" id="cd02440">
    <property type="entry name" value="AdoMet_MTases"/>
    <property type="match status" value="1"/>
</dbReference>
<keyword evidence="2" id="KW-0808">Transferase</keyword>
<keyword evidence="2" id="KW-0489">Methyltransferase</keyword>
<dbReference type="GO" id="GO:0032259">
    <property type="term" value="P:methylation"/>
    <property type="evidence" value="ECO:0007669"/>
    <property type="project" value="UniProtKB-KW"/>
</dbReference>
<dbReference type="InterPro" id="IPR013216">
    <property type="entry name" value="Methyltransf_11"/>
</dbReference>
<reference evidence="2 3" key="1">
    <citation type="journal article" date="2013" name="ISME J.">
        <title>A metabolic model for members of the genus Tetrasphaera involved in enhanced biological phosphorus removal.</title>
        <authorList>
            <person name="Kristiansen R."/>
            <person name="Nguyen H.T.T."/>
            <person name="Saunders A.M."/>
            <person name="Nielsen J.L."/>
            <person name="Wimmer R."/>
            <person name="Le V.Q."/>
            <person name="McIlroy S.J."/>
            <person name="Petrovski S."/>
            <person name="Seviour R.J."/>
            <person name="Calteau A."/>
            <person name="Nielsen K.L."/>
            <person name="Nielsen P.H."/>
        </authorList>
    </citation>
    <scope>NUCLEOTIDE SEQUENCE [LARGE SCALE GENOMIC DNA]</scope>
    <source>
        <strain evidence="2 3">Ben 74</strain>
    </source>
</reference>
<evidence type="ECO:0000313" key="3">
    <source>
        <dbReference type="Proteomes" id="UP000035720"/>
    </source>
</evidence>
<proteinExistence type="predicted"/>
<dbReference type="AlphaFoldDB" id="A0A077M7Z0"/>
<dbReference type="STRING" id="1193518.BN13_1370013"/>
<accession>A0A077M7Z0</accession>
<evidence type="ECO:0000259" key="1">
    <source>
        <dbReference type="Pfam" id="PF08241"/>
    </source>
</evidence>
<comment type="caution">
    <text evidence="2">The sequence shown here is derived from an EMBL/GenBank/DDBJ whole genome shotgun (WGS) entry which is preliminary data.</text>
</comment>
<protein>
    <submittedName>
        <fullName evidence="2">Ubiquinone biosynthesis O-methyltransferase</fullName>
    </submittedName>
</protein>
<dbReference type="RefSeq" id="WP_048548233.1">
    <property type="nucleotide sequence ID" value="NZ_HF571038.1"/>
</dbReference>
<name>A0A077M7Z0_9MICO</name>
<sequence length="268" mass="29890">MGEQPDGRQEQLAYSELMGKMLDEQGRRTKARKIIAVVRHALGVADLSGLRALDVGCSAGFIADELALAGADTVGVDIDEPGLAAARERFGERVDFQVARGEALPFPDASFDVVVFNHIYEHVVDPEAVVAEIRRVLSPRGVLYLGIGHKHQILEPHYRLPFLSWLPQGVADRYMRVTGKGEHYYEHYYTRFGLQRLFEAFDLWDYTLPVLADPQAFAGDDLIPAWASRIPERAFRLALPLVPTYIWVGFGQARLPGGPLLDVGPRRV</sequence>